<keyword evidence="1" id="KW-0732">Signal</keyword>
<gene>
    <name evidence="2" type="ORF">Fcan01_20127</name>
</gene>
<feature type="signal peptide" evidence="1">
    <location>
        <begin position="1"/>
        <end position="30"/>
    </location>
</feature>
<reference evidence="2 3" key="1">
    <citation type="submission" date="2015-12" db="EMBL/GenBank/DDBJ databases">
        <title>The genome of Folsomia candida.</title>
        <authorList>
            <person name="Faddeeva A."/>
            <person name="Derks M.F."/>
            <person name="Anvar Y."/>
            <person name="Smit S."/>
            <person name="Van Straalen N."/>
            <person name="Roelofs D."/>
        </authorList>
    </citation>
    <scope>NUCLEOTIDE SEQUENCE [LARGE SCALE GENOMIC DNA]</scope>
    <source>
        <strain evidence="2 3">VU population</strain>
        <tissue evidence="2">Whole body</tissue>
    </source>
</reference>
<comment type="caution">
    <text evidence="2">The sequence shown here is derived from an EMBL/GenBank/DDBJ whole genome shotgun (WGS) entry which is preliminary data.</text>
</comment>
<protein>
    <submittedName>
        <fullName evidence="2">Stress response protein YvgO</fullName>
    </submittedName>
</protein>
<organism evidence="2 3">
    <name type="scientific">Folsomia candida</name>
    <name type="common">Springtail</name>
    <dbReference type="NCBI Taxonomy" id="158441"/>
    <lineage>
        <taxon>Eukaryota</taxon>
        <taxon>Metazoa</taxon>
        <taxon>Ecdysozoa</taxon>
        <taxon>Arthropoda</taxon>
        <taxon>Hexapoda</taxon>
        <taxon>Collembola</taxon>
        <taxon>Entomobryomorpha</taxon>
        <taxon>Isotomoidea</taxon>
        <taxon>Isotomidae</taxon>
        <taxon>Proisotominae</taxon>
        <taxon>Folsomia</taxon>
    </lineage>
</organism>
<evidence type="ECO:0000256" key="1">
    <source>
        <dbReference type="SAM" id="SignalP"/>
    </source>
</evidence>
<sequence length="244" mass="27122">MTPIMTGTVKLSILLVGVVLLLALPGGHLADEDKPLTPKELEAIDKEMEAAIAKTDNTKEKFAKEDAKYLSLNVTERSKKTEAARGVASTQSVIGDIVKGAETVVGIGEKIGNTGTSVLGGLVNAAQLGFEIGKELNRLKESKTGFLKGIMYEVQFQTEQLCNVLVFNLNKRHKMDLHGVVYYKRYNWENAWFGVWVTEGGSFTNLDWFKEDKCGFAGAYSMSGLFKDRVVFDHRPCYRRPYDK</sequence>
<dbReference type="Proteomes" id="UP000198287">
    <property type="component" value="Unassembled WGS sequence"/>
</dbReference>
<dbReference type="EMBL" id="LNIX01000018">
    <property type="protein sequence ID" value="OXA44882.1"/>
    <property type="molecule type" value="Genomic_DNA"/>
</dbReference>
<keyword evidence="3" id="KW-1185">Reference proteome</keyword>
<evidence type="ECO:0000313" key="2">
    <source>
        <dbReference type="EMBL" id="OXA44882.1"/>
    </source>
</evidence>
<accession>A0A226DH50</accession>
<evidence type="ECO:0000313" key="3">
    <source>
        <dbReference type="Proteomes" id="UP000198287"/>
    </source>
</evidence>
<proteinExistence type="predicted"/>
<dbReference type="OrthoDB" id="8297494at2759"/>
<feature type="chain" id="PRO_5012556291" evidence="1">
    <location>
        <begin position="31"/>
        <end position="244"/>
    </location>
</feature>
<name>A0A226DH50_FOLCA</name>
<dbReference type="AlphaFoldDB" id="A0A226DH50"/>